<evidence type="ECO:0000313" key="3">
    <source>
        <dbReference type="Proteomes" id="UP000054144"/>
    </source>
</evidence>
<evidence type="ECO:0000313" key="2">
    <source>
        <dbReference type="EMBL" id="KIY52216.1"/>
    </source>
</evidence>
<sequence>MASPQFLWHGLGLEVRSSFKLQRSLEVGKALEALFGGPHLWPAVDCRPIGGWFLSPHGSDFVFLFGCPRRDLASTLFVFVDPYFAVYKVSAFDEIITHLSCVLILVAVCRFVVRGRRWIPAHT</sequence>
<dbReference type="AlphaFoldDB" id="A0A0D7ALP4"/>
<keyword evidence="3" id="KW-1185">Reference proteome</keyword>
<keyword evidence="1" id="KW-0812">Transmembrane</keyword>
<organism evidence="2 3">
    <name type="scientific">Fistulina hepatica ATCC 64428</name>
    <dbReference type="NCBI Taxonomy" id="1128425"/>
    <lineage>
        <taxon>Eukaryota</taxon>
        <taxon>Fungi</taxon>
        <taxon>Dikarya</taxon>
        <taxon>Basidiomycota</taxon>
        <taxon>Agaricomycotina</taxon>
        <taxon>Agaricomycetes</taxon>
        <taxon>Agaricomycetidae</taxon>
        <taxon>Agaricales</taxon>
        <taxon>Fistulinaceae</taxon>
        <taxon>Fistulina</taxon>
    </lineage>
</organism>
<keyword evidence="1" id="KW-1133">Transmembrane helix</keyword>
<dbReference type="Proteomes" id="UP000054144">
    <property type="component" value="Unassembled WGS sequence"/>
</dbReference>
<proteinExistence type="predicted"/>
<gene>
    <name evidence="2" type="ORF">FISHEDRAFT_70162</name>
</gene>
<feature type="transmembrane region" description="Helical" evidence="1">
    <location>
        <begin position="95"/>
        <end position="113"/>
    </location>
</feature>
<reference evidence="2 3" key="1">
    <citation type="journal article" date="2015" name="Fungal Genet. Biol.">
        <title>Evolution of novel wood decay mechanisms in Agaricales revealed by the genome sequences of Fistulina hepatica and Cylindrobasidium torrendii.</title>
        <authorList>
            <person name="Floudas D."/>
            <person name="Held B.W."/>
            <person name="Riley R."/>
            <person name="Nagy L.G."/>
            <person name="Koehler G."/>
            <person name="Ransdell A.S."/>
            <person name="Younus H."/>
            <person name="Chow J."/>
            <person name="Chiniquy J."/>
            <person name="Lipzen A."/>
            <person name="Tritt A."/>
            <person name="Sun H."/>
            <person name="Haridas S."/>
            <person name="LaButti K."/>
            <person name="Ohm R.A."/>
            <person name="Kues U."/>
            <person name="Blanchette R.A."/>
            <person name="Grigoriev I.V."/>
            <person name="Minto R.E."/>
            <person name="Hibbett D.S."/>
        </authorList>
    </citation>
    <scope>NUCLEOTIDE SEQUENCE [LARGE SCALE GENOMIC DNA]</scope>
    <source>
        <strain evidence="2 3">ATCC 64428</strain>
    </source>
</reference>
<protein>
    <submittedName>
        <fullName evidence="2">Uncharacterized protein</fullName>
    </submittedName>
</protein>
<accession>A0A0D7ALP4</accession>
<evidence type="ECO:0000256" key="1">
    <source>
        <dbReference type="SAM" id="Phobius"/>
    </source>
</evidence>
<dbReference type="EMBL" id="KN881645">
    <property type="protein sequence ID" value="KIY52216.1"/>
    <property type="molecule type" value="Genomic_DNA"/>
</dbReference>
<keyword evidence="1" id="KW-0472">Membrane</keyword>
<name>A0A0D7ALP4_9AGAR</name>